<organism evidence="1 2">
    <name type="scientific">Acuticoccus mangrovi</name>
    <dbReference type="NCBI Taxonomy" id="2796142"/>
    <lineage>
        <taxon>Bacteria</taxon>
        <taxon>Pseudomonadati</taxon>
        <taxon>Pseudomonadota</taxon>
        <taxon>Alphaproteobacteria</taxon>
        <taxon>Hyphomicrobiales</taxon>
        <taxon>Amorphaceae</taxon>
        <taxon>Acuticoccus</taxon>
    </lineage>
</organism>
<keyword evidence="2" id="KW-1185">Reference proteome</keyword>
<evidence type="ECO:0000313" key="1">
    <source>
        <dbReference type="EMBL" id="MBJ3776705.1"/>
    </source>
</evidence>
<dbReference type="AlphaFoldDB" id="A0A934IQ80"/>
<evidence type="ECO:0000313" key="2">
    <source>
        <dbReference type="Proteomes" id="UP000609531"/>
    </source>
</evidence>
<dbReference type="EMBL" id="JAEKJA010000010">
    <property type="protein sequence ID" value="MBJ3776705.1"/>
    <property type="molecule type" value="Genomic_DNA"/>
</dbReference>
<gene>
    <name evidence="1" type="ORF">JCR33_13450</name>
</gene>
<dbReference type="Proteomes" id="UP000609531">
    <property type="component" value="Unassembled WGS sequence"/>
</dbReference>
<dbReference type="RefSeq" id="WP_198882597.1">
    <property type="nucleotide sequence ID" value="NZ_JAEKJA010000010.1"/>
</dbReference>
<protein>
    <submittedName>
        <fullName evidence="1">Uncharacterized protein</fullName>
    </submittedName>
</protein>
<accession>A0A934IQ80</accession>
<name>A0A934IQ80_9HYPH</name>
<sequence>MLDDNPVRDIALTQAADEADAIRSHPELPAAVRQLFVVVTRQQAEVGRRRFLIGDKARRLAFWTAMSLDAERVAGRSWGLTVNRFCDLLTAHGEMSRGRARAIFLFMRHAGFIKRLGGAEPGKPVVYVPSERMIGLSAARLSAGFEALGKVSRIGAEGLHLVEDPAFITAFFHCAREEIASGMRPLDGAVALSPFIGRDCGEYVAMHLYLAHVEAPAAERAAGVLFNITKVAALTHVSRAHVSALIRDAAQAGLLERSQDRMRLSPVFETAVMDSLTAVFLQMEKITAAAIETLSQRRNSGGPSRG</sequence>
<proteinExistence type="predicted"/>
<reference evidence="1" key="1">
    <citation type="submission" date="2020-12" db="EMBL/GenBank/DDBJ databases">
        <title>Bacterial taxonomy.</title>
        <authorList>
            <person name="Pan X."/>
        </authorList>
    </citation>
    <scope>NUCLEOTIDE SEQUENCE</scope>
    <source>
        <strain evidence="1">B2012</strain>
    </source>
</reference>
<comment type="caution">
    <text evidence="1">The sequence shown here is derived from an EMBL/GenBank/DDBJ whole genome shotgun (WGS) entry which is preliminary data.</text>
</comment>